<dbReference type="GO" id="GO:0005549">
    <property type="term" value="F:odorant binding"/>
    <property type="evidence" value="ECO:0007669"/>
    <property type="project" value="InterPro"/>
</dbReference>
<accession>A0A9J6BTJ7</accession>
<feature type="transmembrane region" description="Helical" evidence="10">
    <location>
        <begin position="235"/>
        <end position="259"/>
    </location>
</feature>
<evidence type="ECO:0000256" key="1">
    <source>
        <dbReference type="ARBA" id="ARBA00004651"/>
    </source>
</evidence>
<protein>
    <recommendedName>
        <fullName evidence="10">Odorant receptor</fullName>
    </recommendedName>
</protein>
<keyword evidence="4 10" id="KW-0812">Transmembrane</keyword>
<dbReference type="GO" id="GO:0004984">
    <property type="term" value="F:olfactory receptor activity"/>
    <property type="evidence" value="ECO:0007669"/>
    <property type="project" value="InterPro"/>
</dbReference>
<proteinExistence type="inferred from homology"/>
<evidence type="ECO:0000256" key="6">
    <source>
        <dbReference type="ARBA" id="ARBA00022989"/>
    </source>
</evidence>
<dbReference type="Pfam" id="PF02949">
    <property type="entry name" value="7tm_6"/>
    <property type="match status" value="1"/>
</dbReference>
<feature type="transmembrane region" description="Helical" evidence="10">
    <location>
        <begin position="28"/>
        <end position="48"/>
    </location>
</feature>
<evidence type="ECO:0000256" key="9">
    <source>
        <dbReference type="ARBA" id="ARBA00023224"/>
    </source>
</evidence>
<organism evidence="11 12">
    <name type="scientific">Polypedilum vanderplanki</name>
    <name type="common">Sleeping chironomid midge</name>
    <dbReference type="NCBI Taxonomy" id="319348"/>
    <lineage>
        <taxon>Eukaryota</taxon>
        <taxon>Metazoa</taxon>
        <taxon>Ecdysozoa</taxon>
        <taxon>Arthropoda</taxon>
        <taxon>Hexapoda</taxon>
        <taxon>Insecta</taxon>
        <taxon>Pterygota</taxon>
        <taxon>Neoptera</taxon>
        <taxon>Endopterygota</taxon>
        <taxon>Diptera</taxon>
        <taxon>Nematocera</taxon>
        <taxon>Chironomoidea</taxon>
        <taxon>Chironomidae</taxon>
        <taxon>Chironominae</taxon>
        <taxon>Polypedilum</taxon>
        <taxon>Polypedilum</taxon>
    </lineage>
</organism>
<dbReference type="GO" id="GO:0007165">
    <property type="term" value="P:signal transduction"/>
    <property type="evidence" value="ECO:0007669"/>
    <property type="project" value="UniProtKB-KW"/>
</dbReference>
<comment type="similarity">
    <text evidence="10">Belongs to the insect chemoreceptor superfamily. Heteromeric odorant receptor channel (TC 1.A.69) family.</text>
</comment>
<evidence type="ECO:0000313" key="12">
    <source>
        <dbReference type="Proteomes" id="UP001107558"/>
    </source>
</evidence>
<dbReference type="InterPro" id="IPR004117">
    <property type="entry name" value="7tm6_olfct_rcpt"/>
</dbReference>
<gene>
    <name evidence="11" type="ORF">PVAND_003275</name>
</gene>
<evidence type="ECO:0000256" key="5">
    <source>
        <dbReference type="ARBA" id="ARBA00022725"/>
    </source>
</evidence>
<evidence type="ECO:0000256" key="10">
    <source>
        <dbReference type="RuleBase" id="RU351113"/>
    </source>
</evidence>
<keyword evidence="12" id="KW-1185">Reference proteome</keyword>
<keyword evidence="5 10" id="KW-0552">Olfaction</keyword>
<dbReference type="PANTHER" id="PTHR21137:SF35">
    <property type="entry name" value="ODORANT RECEPTOR 19A-RELATED"/>
    <property type="match status" value="1"/>
</dbReference>
<keyword evidence="2" id="KW-1003">Cell membrane</keyword>
<evidence type="ECO:0000256" key="4">
    <source>
        <dbReference type="ARBA" id="ARBA00022692"/>
    </source>
</evidence>
<evidence type="ECO:0000256" key="8">
    <source>
        <dbReference type="ARBA" id="ARBA00023170"/>
    </source>
</evidence>
<dbReference type="OrthoDB" id="8185860at2759"/>
<dbReference type="GO" id="GO:0005886">
    <property type="term" value="C:plasma membrane"/>
    <property type="evidence" value="ECO:0007669"/>
    <property type="project" value="UniProtKB-SubCell"/>
</dbReference>
<dbReference type="EMBL" id="JADBJN010000003">
    <property type="protein sequence ID" value="KAG5673209.1"/>
    <property type="molecule type" value="Genomic_DNA"/>
</dbReference>
<sequence length="367" mass="42136">MRYCGYDFRCLSECMSESEQRILILKNIWYLTIPSNGAGIVFLILLEAYQSNDIGKLALAISTVLSTSVFFFIVSEFQWNKIKIFNFIEELKKDFPTRSLLARNSCLFNQKLSFIFFGLWLFISSIICLIPLNSLLFLGRKILFYPAPDFMLQGTVYPFAYLWMSITGVFIISQSFTLTLNIVILVLIVCLKFDQLAYDINAFKHSDEFEVFSSLQALIERHINAFEVAKKLDELFSVIFLGRFVVSIFAIGIDFFAILSLKNPSDICLGLLLIMSELNQLFLICCIGQMLVNANNRITTSIYDCGWENWTSLSLKKSILMILQKTQDPAKLTIWKFGSVSLELFTSFSKSMYDITSFMLAIYENKN</sequence>
<keyword evidence="7 10" id="KW-0472">Membrane</keyword>
<dbReference type="PANTHER" id="PTHR21137">
    <property type="entry name" value="ODORANT RECEPTOR"/>
    <property type="match status" value="1"/>
</dbReference>
<dbReference type="Proteomes" id="UP001107558">
    <property type="component" value="Chromosome 3"/>
</dbReference>
<keyword evidence="6 10" id="KW-1133">Transmembrane helix</keyword>
<name>A0A9J6BTJ7_POLVA</name>
<evidence type="ECO:0000256" key="2">
    <source>
        <dbReference type="ARBA" id="ARBA00022475"/>
    </source>
</evidence>
<comment type="caution">
    <text evidence="11">The sequence shown here is derived from an EMBL/GenBank/DDBJ whole genome shotgun (WGS) entry which is preliminary data.</text>
</comment>
<keyword evidence="3 10" id="KW-0716">Sensory transduction</keyword>
<feature type="transmembrane region" description="Helical" evidence="10">
    <location>
        <begin position="159"/>
        <end position="191"/>
    </location>
</feature>
<keyword evidence="9 10" id="KW-0807">Transducer</keyword>
<comment type="caution">
    <text evidence="10">Lacks conserved residue(s) required for the propagation of feature annotation.</text>
</comment>
<feature type="transmembrane region" description="Helical" evidence="10">
    <location>
        <begin position="54"/>
        <end position="74"/>
    </location>
</feature>
<comment type="subcellular location">
    <subcellularLocation>
        <location evidence="1 10">Cell membrane</location>
        <topology evidence="1 10">Multi-pass membrane protein</topology>
    </subcellularLocation>
</comment>
<evidence type="ECO:0000256" key="7">
    <source>
        <dbReference type="ARBA" id="ARBA00023136"/>
    </source>
</evidence>
<keyword evidence="8 10" id="KW-0675">Receptor</keyword>
<evidence type="ECO:0000313" key="11">
    <source>
        <dbReference type="EMBL" id="KAG5673209.1"/>
    </source>
</evidence>
<feature type="transmembrane region" description="Helical" evidence="10">
    <location>
        <begin position="112"/>
        <end position="139"/>
    </location>
</feature>
<reference evidence="11" key="1">
    <citation type="submission" date="2021-03" db="EMBL/GenBank/DDBJ databases">
        <title>Chromosome level genome of the anhydrobiotic midge Polypedilum vanderplanki.</title>
        <authorList>
            <person name="Yoshida Y."/>
            <person name="Kikawada T."/>
            <person name="Gusev O."/>
        </authorList>
    </citation>
    <scope>NUCLEOTIDE SEQUENCE</scope>
    <source>
        <strain evidence="11">NIAS01</strain>
        <tissue evidence="11">Whole body or cell culture</tissue>
    </source>
</reference>
<dbReference type="AlphaFoldDB" id="A0A9J6BTJ7"/>
<evidence type="ECO:0000256" key="3">
    <source>
        <dbReference type="ARBA" id="ARBA00022606"/>
    </source>
</evidence>
<feature type="transmembrane region" description="Helical" evidence="10">
    <location>
        <begin position="271"/>
        <end position="292"/>
    </location>
</feature>